<proteinExistence type="predicted"/>
<dbReference type="AlphaFoldDB" id="A0A0E9QG90"/>
<protein>
    <submittedName>
        <fullName evidence="1">Uncharacterized protein</fullName>
    </submittedName>
</protein>
<sequence>MLRQMKRTFELSLERSRVMFVCSPAFVPPGRTQRDAETLAAVPAVCVCCGCSYEMGSWSHA</sequence>
<name>A0A0E9QG90_ANGAN</name>
<evidence type="ECO:0000313" key="1">
    <source>
        <dbReference type="EMBL" id="JAH15789.1"/>
    </source>
</evidence>
<reference evidence="1" key="2">
    <citation type="journal article" date="2015" name="Fish Shellfish Immunol.">
        <title>Early steps in the European eel (Anguilla anguilla)-Vibrio vulnificus interaction in the gills: Role of the RtxA13 toxin.</title>
        <authorList>
            <person name="Callol A."/>
            <person name="Pajuelo D."/>
            <person name="Ebbesson L."/>
            <person name="Teles M."/>
            <person name="MacKenzie S."/>
            <person name="Amaro C."/>
        </authorList>
    </citation>
    <scope>NUCLEOTIDE SEQUENCE</scope>
</reference>
<accession>A0A0E9QG90</accession>
<organism evidence="1">
    <name type="scientific">Anguilla anguilla</name>
    <name type="common">European freshwater eel</name>
    <name type="synonym">Muraena anguilla</name>
    <dbReference type="NCBI Taxonomy" id="7936"/>
    <lineage>
        <taxon>Eukaryota</taxon>
        <taxon>Metazoa</taxon>
        <taxon>Chordata</taxon>
        <taxon>Craniata</taxon>
        <taxon>Vertebrata</taxon>
        <taxon>Euteleostomi</taxon>
        <taxon>Actinopterygii</taxon>
        <taxon>Neopterygii</taxon>
        <taxon>Teleostei</taxon>
        <taxon>Anguilliformes</taxon>
        <taxon>Anguillidae</taxon>
        <taxon>Anguilla</taxon>
    </lineage>
</organism>
<reference evidence="1" key="1">
    <citation type="submission" date="2014-11" db="EMBL/GenBank/DDBJ databases">
        <authorList>
            <person name="Amaro Gonzalez C."/>
        </authorList>
    </citation>
    <scope>NUCLEOTIDE SEQUENCE</scope>
</reference>
<dbReference type="EMBL" id="GBXM01092788">
    <property type="protein sequence ID" value="JAH15789.1"/>
    <property type="molecule type" value="Transcribed_RNA"/>
</dbReference>